<keyword evidence="6 7" id="KW-0627">Porphyrin biosynthesis</keyword>
<dbReference type="SUPFAM" id="SSF52218">
    <property type="entry name" value="Flavoproteins"/>
    <property type="match status" value="1"/>
</dbReference>
<dbReference type="GO" id="GO:0006782">
    <property type="term" value="P:protoporphyrinogen IX biosynthetic process"/>
    <property type="evidence" value="ECO:0007669"/>
    <property type="project" value="UniProtKB-UniRule"/>
</dbReference>
<comment type="catalytic activity">
    <reaction evidence="7">
        <text>protoporphyrinogen IX + 3 a quinone = protoporphyrin IX + 3 a quinol</text>
        <dbReference type="Rhea" id="RHEA:65032"/>
        <dbReference type="ChEBI" id="CHEBI:24646"/>
        <dbReference type="ChEBI" id="CHEBI:57306"/>
        <dbReference type="ChEBI" id="CHEBI:57307"/>
        <dbReference type="ChEBI" id="CHEBI:132124"/>
        <dbReference type="EC" id="1.3.5.3"/>
    </reaction>
</comment>
<evidence type="ECO:0000313" key="10">
    <source>
        <dbReference type="Proteomes" id="UP000551848"/>
    </source>
</evidence>
<reference evidence="9 10" key="1">
    <citation type="submission" date="2020-06" db="EMBL/GenBank/DDBJ databases">
        <title>Dysbiosis in marine aquaculture revealed through microbiome analysis: reverse ecology for environmental sustainability.</title>
        <authorList>
            <person name="Haro-Moreno J.M."/>
            <person name="Coutinho F.H."/>
            <person name="Zaragoza-Solas A."/>
            <person name="Picazo A."/>
            <person name="Almagro-Moreno S."/>
            <person name="Lopez-Perez M."/>
        </authorList>
    </citation>
    <scope>NUCLEOTIDE SEQUENCE [LARGE SCALE GENOMIC DNA]</scope>
    <source>
        <strain evidence="9">MCMED-G41</strain>
    </source>
</reference>
<comment type="cofactor">
    <cofactor evidence="7">
        <name>FMN</name>
        <dbReference type="ChEBI" id="CHEBI:58210"/>
    </cofactor>
    <text evidence="7">Binds 1 FMN non-covalently per subunit.</text>
</comment>
<dbReference type="Gene3D" id="3.40.50.360">
    <property type="match status" value="1"/>
</dbReference>
<evidence type="ECO:0000256" key="7">
    <source>
        <dbReference type="HAMAP-Rule" id="MF_00853"/>
    </source>
</evidence>
<evidence type="ECO:0000256" key="6">
    <source>
        <dbReference type="ARBA" id="ARBA00023244"/>
    </source>
</evidence>
<comment type="caution">
    <text evidence="9">The sequence shown here is derived from an EMBL/GenBank/DDBJ whole genome shotgun (WGS) entry which is preliminary data.</text>
</comment>
<dbReference type="AlphaFoldDB" id="A0A838Y6P1"/>
<dbReference type="PANTHER" id="PTHR38030">
    <property type="entry name" value="PROTOPORPHYRINOGEN IX DEHYDROGENASE [MENAQUINONE]"/>
    <property type="match status" value="1"/>
</dbReference>
<dbReference type="Proteomes" id="UP000551848">
    <property type="component" value="Unassembled WGS sequence"/>
</dbReference>
<comment type="catalytic activity">
    <reaction evidence="7">
        <text>protoporphyrinogen IX + 3 a ubiquinone = protoporphyrin IX + 3 a ubiquinol</text>
        <dbReference type="Rhea" id="RHEA:63936"/>
        <dbReference type="Rhea" id="RHEA-COMP:9565"/>
        <dbReference type="Rhea" id="RHEA-COMP:9566"/>
        <dbReference type="ChEBI" id="CHEBI:16389"/>
        <dbReference type="ChEBI" id="CHEBI:17976"/>
        <dbReference type="ChEBI" id="CHEBI:57306"/>
        <dbReference type="ChEBI" id="CHEBI:57307"/>
    </reaction>
</comment>
<sequence length="179" mass="20923">MKTILITYSTTDGQTKLICEKIKSILEKTFVVELQSIRSIKKNSELLNKNFSYVIIGASIRYGKHSSDVYEFIENNIDFLESIDNAFFSVNVVARKSEKNTAETNPYIEKFLKLSNWSPKKLSVFAGKVDYPKYRFIDKYMIRLIMWITNGPTDISKTYEFTNWDKVEEFAHEIKKITL</sequence>
<evidence type="ECO:0000259" key="8">
    <source>
        <dbReference type="Pfam" id="PF12724"/>
    </source>
</evidence>
<comment type="catalytic activity">
    <reaction evidence="7">
        <text>protoporphyrinogen IX + 3 a menaquinone = protoporphyrin IX + 3 a menaquinol</text>
        <dbReference type="Rhea" id="RHEA:27409"/>
        <dbReference type="Rhea" id="RHEA-COMP:9537"/>
        <dbReference type="Rhea" id="RHEA-COMP:9539"/>
        <dbReference type="ChEBI" id="CHEBI:16374"/>
        <dbReference type="ChEBI" id="CHEBI:18151"/>
        <dbReference type="ChEBI" id="CHEBI:57306"/>
        <dbReference type="ChEBI" id="CHEBI:57307"/>
        <dbReference type="EC" id="1.3.5.3"/>
    </reaction>
</comment>
<keyword evidence="1 7" id="KW-0285">Flavoprotein</keyword>
<dbReference type="NCBIfam" id="NF008316">
    <property type="entry name" value="PRK11104.1"/>
    <property type="match status" value="1"/>
</dbReference>
<dbReference type="GO" id="GO:0010181">
    <property type="term" value="F:FMN binding"/>
    <property type="evidence" value="ECO:0007669"/>
    <property type="project" value="UniProtKB-UniRule"/>
</dbReference>
<organism evidence="9 10">
    <name type="scientific">SAR86 cluster bacterium</name>
    <dbReference type="NCBI Taxonomy" id="2030880"/>
    <lineage>
        <taxon>Bacteria</taxon>
        <taxon>Pseudomonadati</taxon>
        <taxon>Pseudomonadota</taxon>
        <taxon>Gammaproteobacteria</taxon>
        <taxon>SAR86 cluster</taxon>
    </lineage>
</organism>
<comment type="similarity">
    <text evidence="7">Belongs to the HemG family.</text>
</comment>
<dbReference type="HAMAP" id="MF_00853">
    <property type="entry name" value="HemG"/>
    <property type="match status" value="1"/>
</dbReference>
<evidence type="ECO:0000256" key="4">
    <source>
        <dbReference type="ARBA" id="ARBA00023002"/>
    </source>
</evidence>
<dbReference type="GO" id="GO:0005886">
    <property type="term" value="C:plasma membrane"/>
    <property type="evidence" value="ECO:0007669"/>
    <property type="project" value="UniProtKB-SubCell"/>
</dbReference>
<keyword evidence="2 7" id="KW-0288">FMN</keyword>
<keyword evidence="5" id="KW-0472">Membrane</keyword>
<dbReference type="InterPro" id="IPR026816">
    <property type="entry name" value="Flavodoxin_dom"/>
</dbReference>
<keyword evidence="7" id="KW-1003">Cell membrane</keyword>
<accession>A0A838Y6P1</accession>
<protein>
    <recommendedName>
        <fullName evidence="7">Protoporphyrinogen IX dehydrogenase [quinone]</fullName>
        <ecNumber evidence="7">1.3.5.3</ecNumber>
    </recommendedName>
    <alternativeName>
        <fullName evidence="7">Protoporphyrinogen IX dehydrogenase [menaquinone]</fullName>
    </alternativeName>
    <alternativeName>
        <fullName evidence="7">Protoporphyrinogen IX dehydrogenase [ubiquinone]</fullName>
    </alternativeName>
    <alternativeName>
        <fullName evidence="7">Protoporphyrinogen oxidase</fullName>
        <shortName evidence="7">PPO</shortName>
    </alternativeName>
</protein>
<dbReference type="EMBL" id="JACETL010000033">
    <property type="protein sequence ID" value="MBA4692722.1"/>
    <property type="molecule type" value="Genomic_DNA"/>
</dbReference>
<dbReference type="EC" id="1.3.5.3" evidence="7"/>
<evidence type="ECO:0000256" key="3">
    <source>
        <dbReference type="ARBA" id="ARBA00022741"/>
    </source>
</evidence>
<evidence type="ECO:0000313" key="9">
    <source>
        <dbReference type="EMBL" id="MBA4692722.1"/>
    </source>
</evidence>
<comment type="pathway">
    <text evidence="7">Porphyrin-containing compound metabolism; protoporphyrin-IX biosynthesis; protoporphyrin-IX from protoporphyrinogen-IX: step 1/1.</text>
</comment>
<comment type="subcellular location">
    <subcellularLocation>
        <location evidence="7">Cell membrane</location>
        <topology evidence="7">Peripheral membrane protein</topology>
    </subcellularLocation>
</comment>
<gene>
    <name evidence="7 9" type="primary">hemG</name>
    <name evidence="9" type="ORF">H2072_03130</name>
</gene>
<dbReference type="InterPro" id="IPR052200">
    <property type="entry name" value="Protoporphyrinogen_IX_DH"/>
</dbReference>
<comment type="function">
    <text evidence="7">Catalyzes the 6-electron oxidation of protoporphyrinogen IX to form protoporphyrin IX; under anaerobic conditions uses menaquinone as an electron acceptor, under aerobic conditions uses ubiquinone as an electron acceptor.</text>
</comment>
<keyword evidence="4 7" id="KW-0560">Oxidoreductase</keyword>
<dbReference type="PANTHER" id="PTHR38030:SF2">
    <property type="entry name" value="PROTOPORPHYRINOGEN IX DEHYDROGENASE [QUINONE]"/>
    <property type="match status" value="1"/>
</dbReference>
<proteinExistence type="inferred from homology"/>
<dbReference type="UniPathway" id="UPA00251">
    <property type="reaction ID" value="UER00324"/>
</dbReference>
<dbReference type="InterPro" id="IPR044264">
    <property type="entry name" value="HemG"/>
</dbReference>
<keyword evidence="3 7" id="KW-0547">Nucleotide-binding</keyword>
<feature type="domain" description="Flavodoxin" evidence="8">
    <location>
        <begin position="5"/>
        <end position="155"/>
    </location>
</feature>
<name>A0A838Y6P1_9GAMM</name>
<evidence type="ECO:0000256" key="1">
    <source>
        <dbReference type="ARBA" id="ARBA00022630"/>
    </source>
</evidence>
<dbReference type="GO" id="GO:0004729">
    <property type="term" value="F:oxygen-dependent protoporphyrinogen oxidase activity"/>
    <property type="evidence" value="ECO:0007669"/>
    <property type="project" value="InterPro"/>
</dbReference>
<dbReference type="GO" id="GO:0070819">
    <property type="term" value="F:menaquinone-dependent protoporphyrinogen oxidase activity"/>
    <property type="evidence" value="ECO:0007669"/>
    <property type="project" value="UniProtKB-UniRule"/>
</dbReference>
<evidence type="ECO:0000256" key="5">
    <source>
        <dbReference type="ARBA" id="ARBA00023136"/>
    </source>
</evidence>
<dbReference type="InterPro" id="IPR029039">
    <property type="entry name" value="Flavoprotein-like_sf"/>
</dbReference>
<dbReference type="Pfam" id="PF12724">
    <property type="entry name" value="Flavodoxin_5"/>
    <property type="match status" value="1"/>
</dbReference>
<evidence type="ECO:0000256" key="2">
    <source>
        <dbReference type="ARBA" id="ARBA00022643"/>
    </source>
</evidence>